<dbReference type="InterPro" id="IPR052166">
    <property type="entry name" value="Diverse_Acyl-CoA_DH"/>
</dbReference>
<dbReference type="EMBL" id="UINC01229672">
    <property type="protein sequence ID" value="SVE61470.1"/>
    <property type="molecule type" value="Genomic_DNA"/>
</dbReference>
<dbReference type="PANTHER" id="PTHR42803">
    <property type="entry name" value="ACYL-COA DEHYDROGENASE"/>
    <property type="match status" value="1"/>
</dbReference>
<organism evidence="1">
    <name type="scientific">marine metagenome</name>
    <dbReference type="NCBI Taxonomy" id="408172"/>
    <lineage>
        <taxon>unclassified sequences</taxon>
        <taxon>metagenomes</taxon>
        <taxon>ecological metagenomes</taxon>
    </lineage>
</organism>
<feature type="non-terminal residue" evidence="1">
    <location>
        <position position="92"/>
    </location>
</feature>
<dbReference type="PANTHER" id="PTHR42803:SF1">
    <property type="entry name" value="BROAD-SPECIFICITY LINEAR ACYL-COA DEHYDROGENASE FADE5"/>
    <property type="match status" value="1"/>
</dbReference>
<gene>
    <name evidence="1" type="ORF">METZ01_LOCUS514324</name>
</gene>
<name>A0A383EYY2_9ZZZZ</name>
<evidence type="ECO:0000313" key="1">
    <source>
        <dbReference type="EMBL" id="SVE61470.1"/>
    </source>
</evidence>
<protein>
    <submittedName>
        <fullName evidence="1">Uncharacterized protein</fullName>
    </submittedName>
</protein>
<accession>A0A383EYY2</accession>
<dbReference type="AlphaFoldDB" id="A0A383EYY2"/>
<reference evidence="1" key="1">
    <citation type="submission" date="2018-05" db="EMBL/GenBank/DDBJ databases">
        <authorList>
            <person name="Lanie J.A."/>
            <person name="Ng W.-L."/>
            <person name="Kazmierczak K.M."/>
            <person name="Andrzejewski T.M."/>
            <person name="Davidsen T.M."/>
            <person name="Wayne K.J."/>
            <person name="Tettelin H."/>
            <person name="Glass J.I."/>
            <person name="Rusch D."/>
            <person name="Podicherti R."/>
            <person name="Tsui H.-C.T."/>
            <person name="Winkler M.E."/>
        </authorList>
    </citation>
    <scope>NUCLEOTIDE SEQUENCE</scope>
</reference>
<sequence length="92" mass="10663">MVRYDAPLRDYTFLLHEVFEVVELAEQLSYEGWDRDMIDMMMEEWGEIMRTAWLPTNAVGDKIGCTYENGKVTTAPGFKEAWDVTTEGGWFA</sequence>
<proteinExistence type="predicted"/>